<keyword evidence="3" id="KW-1185">Reference proteome</keyword>
<feature type="compositionally biased region" description="Basic residues" evidence="1">
    <location>
        <begin position="66"/>
        <end position="75"/>
    </location>
</feature>
<dbReference type="InterPro" id="IPR053115">
    <property type="entry name" value="CDK_inhibitor"/>
</dbReference>
<accession>A0A8J5GLW1</accession>
<proteinExistence type="predicted"/>
<dbReference type="Proteomes" id="UP000734854">
    <property type="component" value="Unassembled WGS sequence"/>
</dbReference>
<evidence type="ECO:0000313" key="3">
    <source>
        <dbReference type="Proteomes" id="UP000734854"/>
    </source>
</evidence>
<dbReference type="PANTHER" id="PTHR35162:SF2">
    <property type="entry name" value="OS08G0516600 PROTEIN"/>
    <property type="match status" value="1"/>
</dbReference>
<feature type="region of interest" description="Disordered" evidence="1">
    <location>
        <begin position="14"/>
        <end position="79"/>
    </location>
</feature>
<protein>
    <submittedName>
        <fullName evidence="2">Uncharacterized protein</fullName>
    </submittedName>
</protein>
<organism evidence="2 3">
    <name type="scientific">Zingiber officinale</name>
    <name type="common">Ginger</name>
    <name type="synonym">Amomum zingiber</name>
    <dbReference type="NCBI Taxonomy" id="94328"/>
    <lineage>
        <taxon>Eukaryota</taxon>
        <taxon>Viridiplantae</taxon>
        <taxon>Streptophyta</taxon>
        <taxon>Embryophyta</taxon>
        <taxon>Tracheophyta</taxon>
        <taxon>Spermatophyta</taxon>
        <taxon>Magnoliopsida</taxon>
        <taxon>Liliopsida</taxon>
        <taxon>Zingiberales</taxon>
        <taxon>Zingiberaceae</taxon>
        <taxon>Zingiber</taxon>
    </lineage>
</organism>
<reference evidence="2 3" key="1">
    <citation type="submission" date="2020-08" db="EMBL/GenBank/DDBJ databases">
        <title>Plant Genome Project.</title>
        <authorList>
            <person name="Zhang R.-G."/>
        </authorList>
    </citation>
    <scope>NUCLEOTIDE SEQUENCE [LARGE SCALE GENOMIC DNA]</scope>
    <source>
        <tissue evidence="2">Rhizome</tissue>
    </source>
</reference>
<sequence>MGFEFIDLQPPSLPLISTRRASGGDADGSGGECLRQRGEEADEHCVTPKSATAKPEAALLPPPPPRKPRPVKRKLAPPPEGFFPVPTDLAALFVPVPQLAARRIRV</sequence>
<name>A0A8J5GLW1_ZINOF</name>
<evidence type="ECO:0000256" key="1">
    <source>
        <dbReference type="SAM" id="MobiDB-lite"/>
    </source>
</evidence>
<feature type="compositionally biased region" description="Basic and acidic residues" evidence="1">
    <location>
        <begin position="34"/>
        <end position="46"/>
    </location>
</feature>
<dbReference type="AlphaFoldDB" id="A0A8J5GLW1"/>
<dbReference type="PANTHER" id="PTHR35162">
    <property type="entry name" value="OS08G0516600 PROTEIN"/>
    <property type="match status" value="1"/>
</dbReference>
<comment type="caution">
    <text evidence="2">The sequence shown here is derived from an EMBL/GenBank/DDBJ whole genome shotgun (WGS) entry which is preliminary data.</text>
</comment>
<evidence type="ECO:0000313" key="2">
    <source>
        <dbReference type="EMBL" id="KAG6509628.1"/>
    </source>
</evidence>
<dbReference type="EMBL" id="JACMSC010000008">
    <property type="protein sequence ID" value="KAG6509628.1"/>
    <property type="molecule type" value="Genomic_DNA"/>
</dbReference>
<gene>
    <name evidence="2" type="ORF">ZIOFF_027628</name>
</gene>